<evidence type="ECO:0000259" key="4">
    <source>
        <dbReference type="SMART" id="SM00563"/>
    </source>
</evidence>
<dbReference type="EMBL" id="JAAGOA010000024">
    <property type="protein sequence ID" value="NEE03623.1"/>
    <property type="molecule type" value="Genomic_DNA"/>
</dbReference>
<feature type="compositionally biased region" description="Basic and acidic residues" evidence="3">
    <location>
        <begin position="228"/>
        <end position="242"/>
    </location>
</feature>
<dbReference type="PANTHER" id="PTHR10434:SF55">
    <property type="entry name" value="POSSIBLE ACYLTRANSFERASE"/>
    <property type="match status" value="1"/>
</dbReference>
<dbReference type="SUPFAM" id="SSF69593">
    <property type="entry name" value="Glycerol-3-phosphate (1)-acyltransferase"/>
    <property type="match status" value="1"/>
</dbReference>
<keyword evidence="6" id="KW-1185">Reference proteome</keyword>
<accession>A0A6L9SEV7</accession>
<protein>
    <submittedName>
        <fullName evidence="5">1-acyl-sn-glycerol-3-phosphate acyltransferase</fullName>
    </submittedName>
</protein>
<dbReference type="CDD" id="cd07989">
    <property type="entry name" value="LPLAT_AGPAT-like"/>
    <property type="match status" value="1"/>
</dbReference>
<keyword evidence="2 5" id="KW-0012">Acyltransferase</keyword>
<name>A0A6L9SEV7_9ACTN</name>
<dbReference type="Proteomes" id="UP000475214">
    <property type="component" value="Unassembled WGS sequence"/>
</dbReference>
<dbReference type="Pfam" id="PF01553">
    <property type="entry name" value="Acyltransferase"/>
    <property type="match status" value="1"/>
</dbReference>
<evidence type="ECO:0000256" key="3">
    <source>
        <dbReference type="SAM" id="MobiDB-lite"/>
    </source>
</evidence>
<evidence type="ECO:0000256" key="2">
    <source>
        <dbReference type="ARBA" id="ARBA00023315"/>
    </source>
</evidence>
<dbReference type="InterPro" id="IPR002123">
    <property type="entry name" value="Plipid/glycerol_acylTrfase"/>
</dbReference>
<dbReference type="GO" id="GO:0005886">
    <property type="term" value="C:plasma membrane"/>
    <property type="evidence" value="ECO:0007669"/>
    <property type="project" value="TreeGrafter"/>
</dbReference>
<dbReference type="GO" id="GO:0006654">
    <property type="term" value="P:phosphatidic acid biosynthetic process"/>
    <property type="evidence" value="ECO:0007669"/>
    <property type="project" value="TreeGrafter"/>
</dbReference>
<keyword evidence="1 5" id="KW-0808">Transferase</keyword>
<dbReference type="GO" id="GO:0003841">
    <property type="term" value="F:1-acylglycerol-3-phosphate O-acyltransferase activity"/>
    <property type="evidence" value="ECO:0007669"/>
    <property type="project" value="TreeGrafter"/>
</dbReference>
<reference evidence="5 6" key="1">
    <citation type="submission" date="2020-02" db="EMBL/GenBank/DDBJ databases">
        <authorList>
            <person name="Li X.-J."/>
            <person name="Han X.-M."/>
        </authorList>
    </citation>
    <scope>NUCLEOTIDE SEQUENCE [LARGE SCALE GENOMIC DNA]</scope>
    <source>
        <strain evidence="5 6">CCTCC AB 2017055</strain>
    </source>
</reference>
<dbReference type="AlphaFoldDB" id="A0A6L9SEV7"/>
<comment type="caution">
    <text evidence="5">The sequence shown here is derived from an EMBL/GenBank/DDBJ whole genome shotgun (WGS) entry which is preliminary data.</text>
</comment>
<feature type="domain" description="Phospholipid/glycerol acyltransferase" evidence="4">
    <location>
        <begin position="48"/>
        <end position="166"/>
    </location>
</feature>
<evidence type="ECO:0000313" key="6">
    <source>
        <dbReference type="Proteomes" id="UP000475214"/>
    </source>
</evidence>
<organism evidence="5 6">
    <name type="scientific">Phytoactinopolyspora halotolerans</name>
    <dbReference type="NCBI Taxonomy" id="1981512"/>
    <lineage>
        <taxon>Bacteria</taxon>
        <taxon>Bacillati</taxon>
        <taxon>Actinomycetota</taxon>
        <taxon>Actinomycetes</taxon>
        <taxon>Jiangellales</taxon>
        <taxon>Jiangellaceae</taxon>
        <taxon>Phytoactinopolyspora</taxon>
    </lineage>
</organism>
<sequence length="264" mass="28569">MKEESVARSKQRVGAFRIVAHIVRPLLMVFTRRQWAGTERVPPAGEGLVVAANHISHLDPLTLAHFFWDNGRATRYLAKESLFRIPVIGRIISSCGQIPVYRGTGDAAQAYRAAVQAVRDGECVTIYPEGTISRDPQLWPMVGKTGAARVALETGCSVLPVAQWGVQTILAPYSKRPRLLPRKTVHVRAGAPVDLGDLRDKPVTSAVLREATDRIMAAVTAELEAIRGEAAPAERFDMRAAEESPEGGDSGPDEGPTGSGEESR</sequence>
<dbReference type="PANTHER" id="PTHR10434">
    <property type="entry name" value="1-ACYL-SN-GLYCEROL-3-PHOSPHATE ACYLTRANSFERASE"/>
    <property type="match status" value="1"/>
</dbReference>
<proteinExistence type="predicted"/>
<dbReference type="SMART" id="SM00563">
    <property type="entry name" value="PlsC"/>
    <property type="match status" value="1"/>
</dbReference>
<feature type="compositionally biased region" description="Low complexity" evidence="3">
    <location>
        <begin position="253"/>
        <end position="264"/>
    </location>
</feature>
<evidence type="ECO:0000313" key="5">
    <source>
        <dbReference type="EMBL" id="NEE03623.1"/>
    </source>
</evidence>
<gene>
    <name evidence="5" type="ORF">G1H10_25990</name>
</gene>
<evidence type="ECO:0000256" key="1">
    <source>
        <dbReference type="ARBA" id="ARBA00022679"/>
    </source>
</evidence>
<feature type="region of interest" description="Disordered" evidence="3">
    <location>
        <begin position="228"/>
        <end position="264"/>
    </location>
</feature>